<reference evidence="2 3" key="1">
    <citation type="submission" date="2015-12" db="EMBL/GenBank/DDBJ databases">
        <title>Genome sequence of Aneurinibacillus soli.</title>
        <authorList>
            <person name="Lee J.S."/>
            <person name="Lee K.C."/>
            <person name="Kim K.K."/>
            <person name="Lee B.W."/>
        </authorList>
    </citation>
    <scope>NUCLEOTIDE SEQUENCE [LARGE SCALE GENOMIC DNA]</scope>
    <source>
        <strain evidence="2 3">CB4</strain>
    </source>
</reference>
<keyword evidence="3" id="KW-1185">Reference proteome</keyword>
<dbReference type="KEGG" id="asoc:CB4_00648"/>
<dbReference type="EMBL" id="AP017312">
    <property type="protein sequence ID" value="BAU26521.1"/>
    <property type="molecule type" value="Genomic_DNA"/>
</dbReference>
<dbReference type="RefSeq" id="WP_096463560.1">
    <property type="nucleotide sequence ID" value="NZ_AP017312.1"/>
</dbReference>
<dbReference type="GO" id="GO:0016758">
    <property type="term" value="F:hexosyltransferase activity"/>
    <property type="evidence" value="ECO:0007669"/>
    <property type="project" value="UniProtKB-ARBA"/>
</dbReference>
<dbReference type="Proteomes" id="UP000217696">
    <property type="component" value="Chromosome"/>
</dbReference>
<gene>
    <name evidence="2" type="primary">spsA</name>
    <name evidence="2" type="ORF">CB4_00648</name>
</gene>
<evidence type="ECO:0000313" key="3">
    <source>
        <dbReference type="Proteomes" id="UP000217696"/>
    </source>
</evidence>
<dbReference type="CDD" id="cd04196">
    <property type="entry name" value="GT_2_like_d"/>
    <property type="match status" value="1"/>
</dbReference>
<dbReference type="OrthoDB" id="9802649at2"/>
<dbReference type="PANTHER" id="PTHR22916:SF3">
    <property type="entry name" value="UDP-GLCNAC:BETAGAL BETA-1,3-N-ACETYLGLUCOSAMINYLTRANSFERASE-LIKE PROTEIN 1"/>
    <property type="match status" value="1"/>
</dbReference>
<protein>
    <submittedName>
        <fullName evidence="2">Spore coat polysaccharide biosynthesis protein SpsA</fullName>
    </submittedName>
</protein>
<organism evidence="2 3">
    <name type="scientific">Aneurinibacillus soli</name>
    <dbReference type="NCBI Taxonomy" id="1500254"/>
    <lineage>
        <taxon>Bacteria</taxon>
        <taxon>Bacillati</taxon>
        <taxon>Bacillota</taxon>
        <taxon>Bacilli</taxon>
        <taxon>Bacillales</taxon>
        <taxon>Paenibacillaceae</taxon>
        <taxon>Aneurinibacillus group</taxon>
        <taxon>Aneurinibacillus</taxon>
    </lineage>
</organism>
<dbReference type="InterPro" id="IPR029044">
    <property type="entry name" value="Nucleotide-diphossugar_trans"/>
</dbReference>
<dbReference type="PANTHER" id="PTHR22916">
    <property type="entry name" value="GLYCOSYLTRANSFERASE"/>
    <property type="match status" value="1"/>
</dbReference>
<comment type="similarity">
    <text evidence="1">Belongs to the glycosyltransferase 2 family.</text>
</comment>
<evidence type="ECO:0000256" key="1">
    <source>
        <dbReference type="ARBA" id="ARBA00006739"/>
    </source>
</evidence>
<accession>A0A0U4WCI5</accession>
<evidence type="ECO:0000313" key="2">
    <source>
        <dbReference type="EMBL" id="BAU26521.1"/>
    </source>
</evidence>
<dbReference type="InterPro" id="IPR001173">
    <property type="entry name" value="Glyco_trans_2-like"/>
</dbReference>
<proteinExistence type="inferred from homology"/>
<dbReference type="Pfam" id="PF00535">
    <property type="entry name" value="Glycos_transf_2"/>
    <property type="match status" value="1"/>
</dbReference>
<dbReference type="Gene3D" id="3.90.550.10">
    <property type="entry name" value="Spore Coat Polysaccharide Biosynthesis Protein SpsA, Chain A"/>
    <property type="match status" value="1"/>
</dbReference>
<sequence>MKDSMKTVQILLSTYNGAAFVAEQLDSLLAQTYKPIHILIRDDGSHDQTREILKKYEQQYQMDVLVGSNIGVIPSFFTLLQQASDQVGYVALCDQDDYWHKEKIEKAVRKLNAIDAAVPAMYCSRVELVNEELVSLGMYPLHKRGPAFENALVQSMATGCTIVMNQAARRLLLQHLPDVRNVVMHDWWFYLVVSAFGTVVYDPESSMLYRQHAANTVGTGHTGVGRWIGRVRRYRKEKQYRFITKQNEEFMRLYGDQLDAKNKRILTRFLQSRRSLSGRIQYFLCPDTYRQSWMENMICRLGLLLNMV</sequence>
<name>A0A0U4WCI5_9BACL</name>
<dbReference type="AlphaFoldDB" id="A0A0U4WCI5"/>
<dbReference type="SUPFAM" id="SSF53448">
    <property type="entry name" value="Nucleotide-diphospho-sugar transferases"/>
    <property type="match status" value="1"/>
</dbReference>